<dbReference type="Pfam" id="PF13639">
    <property type="entry name" value="zf-RING_2"/>
    <property type="match status" value="1"/>
</dbReference>
<dbReference type="Gene3D" id="3.30.40.10">
    <property type="entry name" value="Zinc/RING finger domain, C3HC4 (zinc finger)"/>
    <property type="match status" value="1"/>
</dbReference>
<evidence type="ECO:0000313" key="5">
    <source>
        <dbReference type="Proteomes" id="UP000823674"/>
    </source>
</evidence>
<keyword evidence="5" id="KW-1185">Reference proteome</keyword>
<name>A0ABQ7KZ83_BRACM</name>
<dbReference type="InterPro" id="IPR001841">
    <property type="entry name" value="Znf_RING"/>
</dbReference>
<dbReference type="InterPro" id="IPR013083">
    <property type="entry name" value="Znf_RING/FYVE/PHD"/>
</dbReference>
<dbReference type="PANTHER" id="PTHR47258:SF1">
    <property type="entry name" value="E3 UBIQUITIN-PROTEIN LIGASE XERICO-RELATED"/>
    <property type="match status" value="1"/>
</dbReference>
<keyword evidence="1" id="KW-0862">Zinc</keyword>
<dbReference type="PANTHER" id="PTHR47258">
    <property type="match status" value="1"/>
</dbReference>
<dbReference type="PROSITE" id="PS50089">
    <property type="entry name" value="ZF_RING_2"/>
    <property type="match status" value="1"/>
</dbReference>
<evidence type="ECO:0000313" key="4">
    <source>
        <dbReference type="EMBL" id="KAG5378351.1"/>
    </source>
</evidence>
<dbReference type="SUPFAM" id="SSF57850">
    <property type="entry name" value="RING/U-box"/>
    <property type="match status" value="1"/>
</dbReference>
<dbReference type="CDD" id="cd23121">
    <property type="entry name" value="RING-H2_RHA1-like"/>
    <property type="match status" value="1"/>
</dbReference>
<keyword evidence="1" id="KW-0863">Zinc-finger</keyword>
<organism evidence="4 5">
    <name type="scientific">Brassica rapa subsp. trilocularis</name>
    <dbReference type="NCBI Taxonomy" id="1813537"/>
    <lineage>
        <taxon>Eukaryota</taxon>
        <taxon>Viridiplantae</taxon>
        <taxon>Streptophyta</taxon>
        <taxon>Embryophyta</taxon>
        <taxon>Tracheophyta</taxon>
        <taxon>Spermatophyta</taxon>
        <taxon>Magnoliopsida</taxon>
        <taxon>eudicotyledons</taxon>
        <taxon>Gunneridae</taxon>
        <taxon>Pentapetalae</taxon>
        <taxon>rosids</taxon>
        <taxon>malvids</taxon>
        <taxon>Brassicales</taxon>
        <taxon>Brassicaceae</taxon>
        <taxon>Brassiceae</taxon>
        <taxon>Brassica</taxon>
    </lineage>
</organism>
<keyword evidence="1" id="KW-0479">Metal-binding</keyword>
<dbReference type="Proteomes" id="UP000823674">
    <property type="component" value="Chromosome A07"/>
</dbReference>
<feature type="transmembrane region" description="Helical" evidence="2">
    <location>
        <begin position="12"/>
        <end position="32"/>
    </location>
</feature>
<proteinExistence type="predicted"/>
<comment type="caution">
    <text evidence="4">The sequence shown here is derived from an EMBL/GenBank/DDBJ whole genome shotgun (WGS) entry which is preliminary data.</text>
</comment>
<protein>
    <recommendedName>
        <fullName evidence="3">RING-type domain-containing protein</fullName>
    </recommendedName>
</protein>
<gene>
    <name evidence="4" type="primary">A07p010180.1_BraROA</name>
    <name evidence="4" type="ORF">IGI04_026193</name>
</gene>
<evidence type="ECO:0000256" key="2">
    <source>
        <dbReference type="SAM" id="Phobius"/>
    </source>
</evidence>
<keyword evidence="2" id="KW-1133">Transmembrane helix</keyword>
<keyword evidence="2" id="KW-0472">Membrane</keyword>
<feature type="domain" description="RING-type" evidence="3">
    <location>
        <begin position="86"/>
        <end position="128"/>
    </location>
</feature>
<evidence type="ECO:0000259" key="3">
    <source>
        <dbReference type="PROSITE" id="PS50089"/>
    </source>
</evidence>
<keyword evidence="2" id="KW-0812">Transmembrane</keyword>
<dbReference type="InterPro" id="IPR044249">
    <property type="entry name" value="XERICO-like"/>
</dbReference>
<dbReference type="SMART" id="SM00184">
    <property type="entry name" value="RING"/>
    <property type="match status" value="1"/>
</dbReference>
<sequence length="183" mass="20693">MGLSSLPGPSEGMLCVILVNTALSISIFKGILRSQQQQLHLQIIKLQSFDFRVCQPESFLEEFRNRTPTVKFESLCKCKKQADNECSVCLSKFEEDSEINKLKCGHLFHKTCLEKWIDYWNITCPLCRTPLVVVAADDQLVSSNAASRLILYQIQTGDGSILLCIFCELFMYVVDPCVMEALV</sequence>
<accession>A0ABQ7KZ83</accession>
<evidence type="ECO:0000256" key="1">
    <source>
        <dbReference type="PROSITE-ProRule" id="PRU00175"/>
    </source>
</evidence>
<reference evidence="4 5" key="1">
    <citation type="submission" date="2021-03" db="EMBL/GenBank/DDBJ databases">
        <authorList>
            <person name="King G.J."/>
            <person name="Bancroft I."/>
            <person name="Baten A."/>
            <person name="Bloomfield J."/>
            <person name="Borpatragohain P."/>
            <person name="He Z."/>
            <person name="Irish N."/>
            <person name="Irwin J."/>
            <person name="Liu K."/>
            <person name="Mauleon R.P."/>
            <person name="Moore J."/>
            <person name="Morris R."/>
            <person name="Ostergaard L."/>
            <person name="Wang B."/>
            <person name="Wells R."/>
        </authorList>
    </citation>
    <scope>NUCLEOTIDE SEQUENCE [LARGE SCALE GENOMIC DNA]</scope>
    <source>
        <strain evidence="4">R-o-18</strain>
        <tissue evidence="4">Leaf</tissue>
    </source>
</reference>
<dbReference type="EMBL" id="JADBGQ010000009">
    <property type="protein sequence ID" value="KAG5378351.1"/>
    <property type="molecule type" value="Genomic_DNA"/>
</dbReference>